<evidence type="ECO:0000256" key="1">
    <source>
        <dbReference type="ARBA" id="ARBA00007374"/>
    </source>
</evidence>
<sequence length="220" mass="24544">MDWWVPRPRWTSRLARRPGKTMPLRPRSPRSMHHEEQSQKIAAVFWKESKKFDEVYSASSAMDGFRVAGMKAGALVLQSENLKPRGSLKTDEFAAWLLPAFFASPPGFGPLPPDPSAAPVPPESVEIDVRTARAMLEQLQAISVAAEAGFGGTLRAASLLFTREMRLGGRCEVRLIDLAHFAPSSERDANFCDGLANLVRVWEAWCRSQEPWCMCCGQRK</sequence>
<dbReference type="SUPFAM" id="SSF56104">
    <property type="entry name" value="SAICAR synthase-like"/>
    <property type="match status" value="1"/>
</dbReference>
<dbReference type="Pfam" id="PF03770">
    <property type="entry name" value="IPK"/>
    <property type="match status" value="1"/>
</dbReference>
<comment type="caution">
    <text evidence="5">The sequence shown here is derived from an EMBL/GenBank/DDBJ whole genome shotgun (WGS) entry which is preliminary data.</text>
</comment>
<evidence type="ECO:0000313" key="6">
    <source>
        <dbReference type="Proteomes" id="UP001642464"/>
    </source>
</evidence>
<protein>
    <recommendedName>
        <fullName evidence="7">Kinase</fullName>
    </recommendedName>
</protein>
<evidence type="ECO:0000256" key="2">
    <source>
        <dbReference type="ARBA" id="ARBA00022679"/>
    </source>
</evidence>
<accession>A0ABP0PIG2</accession>
<organism evidence="5 6">
    <name type="scientific">Durusdinium trenchii</name>
    <dbReference type="NCBI Taxonomy" id="1381693"/>
    <lineage>
        <taxon>Eukaryota</taxon>
        <taxon>Sar</taxon>
        <taxon>Alveolata</taxon>
        <taxon>Dinophyceae</taxon>
        <taxon>Suessiales</taxon>
        <taxon>Symbiodiniaceae</taxon>
        <taxon>Durusdinium</taxon>
    </lineage>
</organism>
<evidence type="ECO:0000256" key="4">
    <source>
        <dbReference type="SAM" id="MobiDB-lite"/>
    </source>
</evidence>
<dbReference type="InterPro" id="IPR038286">
    <property type="entry name" value="IPK_sf"/>
</dbReference>
<gene>
    <name evidence="5" type="ORF">SCF082_LOCUS36403</name>
</gene>
<evidence type="ECO:0000256" key="3">
    <source>
        <dbReference type="ARBA" id="ARBA00022777"/>
    </source>
</evidence>
<feature type="region of interest" description="Disordered" evidence="4">
    <location>
        <begin position="16"/>
        <end position="36"/>
    </location>
</feature>
<dbReference type="Gene3D" id="3.30.470.160">
    <property type="entry name" value="Inositol polyphosphate kinase"/>
    <property type="match status" value="1"/>
</dbReference>
<dbReference type="EMBL" id="CAXAMM010035792">
    <property type="protein sequence ID" value="CAK9074897.1"/>
    <property type="molecule type" value="Genomic_DNA"/>
</dbReference>
<name>A0ABP0PIG2_9DINO</name>
<evidence type="ECO:0008006" key="7">
    <source>
        <dbReference type="Google" id="ProtNLM"/>
    </source>
</evidence>
<dbReference type="InterPro" id="IPR005522">
    <property type="entry name" value="IPK"/>
</dbReference>
<comment type="similarity">
    <text evidence="1">Belongs to the inositol phosphokinase (IPK) family.</text>
</comment>
<proteinExistence type="inferred from homology"/>
<evidence type="ECO:0000313" key="5">
    <source>
        <dbReference type="EMBL" id="CAK9074897.1"/>
    </source>
</evidence>
<dbReference type="Proteomes" id="UP001642464">
    <property type="component" value="Unassembled WGS sequence"/>
</dbReference>
<reference evidence="5 6" key="1">
    <citation type="submission" date="2024-02" db="EMBL/GenBank/DDBJ databases">
        <authorList>
            <person name="Chen Y."/>
            <person name="Shah S."/>
            <person name="Dougan E. K."/>
            <person name="Thang M."/>
            <person name="Chan C."/>
        </authorList>
    </citation>
    <scope>NUCLEOTIDE SEQUENCE [LARGE SCALE GENOMIC DNA]</scope>
</reference>
<keyword evidence="3" id="KW-0418">Kinase</keyword>
<keyword evidence="2" id="KW-0808">Transferase</keyword>
<keyword evidence="6" id="KW-1185">Reference proteome</keyword>